<keyword evidence="3" id="KW-1185">Reference proteome</keyword>
<gene>
    <name evidence="2" type="ORF">GCM10023213_25190</name>
</gene>
<evidence type="ECO:0000313" key="2">
    <source>
        <dbReference type="EMBL" id="GAA5141298.1"/>
    </source>
</evidence>
<name>A0ABP9P698_9BACT</name>
<sequence length="172" mass="18975">MNVYWLSRDGASPAEGPYAMGQLKRMYEAGQAMATAQICRQGETDWLPLVDELDHEEALHRQMTPKPAAARREASFEEAMRQRDTELAKGYGLAINVVTTVICLTGLVPLIGLFAYVVWSVWAMVATALCLMQMSKGQASSGIWNLVRVWIFAPLIIGGLQFVSLRLLAASQ</sequence>
<keyword evidence="1" id="KW-0472">Membrane</keyword>
<feature type="transmembrane region" description="Helical" evidence="1">
    <location>
        <begin position="146"/>
        <end position="169"/>
    </location>
</feature>
<evidence type="ECO:0000313" key="3">
    <source>
        <dbReference type="Proteomes" id="UP001499852"/>
    </source>
</evidence>
<comment type="caution">
    <text evidence="2">The sequence shown here is derived from an EMBL/GenBank/DDBJ whole genome shotgun (WGS) entry which is preliminary data.</text>
</comment>
<reference evidence="3" key="1">
    <citation type="journal article" date="2019" name="Int. J. Syst. Evol. Microbiol.">
        <title>The Global Catalogue of Microorganisms (GCM) 10K type strain sequencing project: providing services to taxonomists for standard genome sequencing and annotation.</title>
        <authorList>
            <consortium name="The Broad Institute Genomics Platform"/>
            <consortium name="The Broad Institute Genome Sequencing Center for Infectious Disease"/>
            <person name="Wu L."/>
            <person name="Ma J."/>
        </authorList>
    </citation>
    <scope>NUCLEOTIDE SEQUENCE [LARGE SCALE GENOMIC DNA]</scope>
    <source>
        <strain evidence="3">JCM 18053</strain>
    </source>
</reference>
<evidence type="ECO:0008006" key="4">
    <source>
        <dbReference type="Google" id="ProtNLM"/>
    </source>
</evidence>
<evidence type="ECO:0000256" key="1">
    <source>
        <dbReference type="SAM" id="Phobius"/>
    </source>
</evidence>
<organism evidence="2 3">
    <name type="scientific">Prosthecobacter algae</name>
    <dbReference type="NCBI Taxonomy" id="1144682"/>
    <lineage>
        <taxon>Bacteria</taxon>
        <taxon>Pseudomonadati</taxon>
        <taxon>Verrucomicrobiota</taxon>
        <taxon>Verrucomicrobiia</taxon>
        <taxon>Verrucomicrobiales</taxon>
        <taxon>Verrucomicrobiaceae</taxon>
        <taxon>Prosthecobacter</taxon>
    </lineage>
</organism>
<proteinExistence type="predicted"/>
<keyword evidence="1" id="KW-0812">Transmembrane</keyword>
<accession>A0ABP9P698</accession>
<dbReference type="RefSeq" id="WP_345736729.1">
    <property type="nucleotide sequence ID" value="NZ_BAABIA010000005.1"/>
</dbReference>
<protein>
    <recommendedName>
        <fullName evidence="4">GYF domain-containing protein</fullName>
    </recommendedName>
</protein>
<keyword evidence="1" id="KW-1133">Transmembrane helix</keyword>
<feature type="transmembrane region" description="Helical" evidence="1">
    <location>
        <begin position="114"/>
        <end position="134"/>
    </location>
</feature>
<dbReference type="Proteomes" id="UP001499852">
    <property type="component" value="Unassembled WGS sequence"/>
</dbReference>
<dbReference type="EMBL" id="BAABIA010000005">
    <property type="protein sequence ID" value="GAA5141298.1"/>
    <property type="molecule type" value="Genomic_DNA"/>
</dbReference>